<dbReference type="EMBL" id="BAAAPO010000026">
    <property type="protein sequence ID" value="GAA1793403.1"/>
    <property type="molecule type" value="Genomic_DNA"/>
</dbReference>
<dbReference type="Proteomes" id="UP001499938">
    <property type="component" value="Unassembled WGS sequence"/>
</dbReference>
<gene>
    <name evidence="1" type="ORF">GCM10009811_17680</name>
</gene>
<keyword evidence="2" id="KW-1185">Reference proteome</keyword>
<accession>A0ABN2LMA8</accession>
<proteinExistence type="predicted"/>
<organism evidence="1 2">
    <name type="scientific">Nostocoides veronense</name>
    <dbReference type="NCBI Taxonomy" id="330836"/>
    <lineage>
        <taxon>Bacteria</taxon>
        <taxon>Bacillati</taxon>
        <taxon>Actinomycetota</taxon>
        <taxon>Actinomycetes</taxon>
        <taxon>Micrococcales</taxon>
        <taxon>Intrasporangiaceae</taxon>
        <taxon>Nostocoides</taxon>
    </lineage>
</organism>
<sequence length="73" mass="8022">MAGTISASKAAALLHISPSHLSHRSTSTPLFSVKIGRARRYFRRQFADGQVLPGLATLAARLTGAYIRWTQRQ</sequence>
<name>A0ABN2LMA8_9MICO</name>
<comment type="caution">
    <text evidence="1">The sequence shown here is derived from an EMBL/GenBank/DDBJ whole genome shotgun (WGS) entry which is preliminary data.</text>
</comment>
<evidence type="ECO:0000313" key="2">
    <source>
        <dbReference type="Proteomes" id="UP001499938"/>
    </source>
</evidence>
<evidence type="ECO:0000313" key="1">
    <source>
        <dbReference type="EMBL" id="GAA1793403.1"/>
    </source>
</evidence>
<reference evidence="1 2" key="1">
    <citation type="journal article" date="2019" name="Int. J. Syst. Evol. Microbiol.">
        <title>The Global Catalogue of Microorganisms (GCM) 10K type strain sequencing project: providing services to taxonomists for standard genome sequencing and annotation.</title>
        <authorList>
            <consortium name="The Broad Institute Genomics Platform"/>
            <consortium name="The Broad Institute Genome Sequencing Center for Infectious Disease"/>
            <person name="Wu L."/>
            <person name="Ma J."/>
        </authorList>
    </citation>
    <scope>NUCLEOTIDE SEQUENCE [LARGE SCALE GENOMIC DNA]</scope>
    <source>
        <strain evidence="1 2">JCM 15592</strain>
    </source>
</reference>
<protein>
    <submittedName>
        <fullName evidence="1">Uncharacterized protein</fullName>
    </submittedName>
</protein>